<evidence type="ECO:0000256" key="1">
    <source>
        <dbReference type="ARBA" id="ARBA00009624"/>
    </source>
</evidence>
<dbReference type="GO" id="GO:0005741">
    <property type="term" value="C:mitochondrial outer membrane"/>
    <property type="evidence" value="ECO:0007669"/>
    <property type="project" value="InterPro"/>
</dbReference>
<dbReference type="InterPro" id="IPR023614">
    <property type="entry name" value="Porin_dom_sf"/>
</dbReference>
<dbReference type="Pfam" id="PF01459">
    <property type="entry name" value="Porin_3"/>
    <property type="match status" value="1"/>
</dbReference>
<dbReference type="PANTHER" id="PTHR11743">
    <property type="entry name" value="VOLTAGE-DEPENDENT ANION-SELECTIVE CHANNEL"/>
    <property type="match status" value="1"/>
</dbReference>
<protein>
    <submittedName>
        <fullName evidence="2">Eukaryotic porin/Tom40</fullName>
    </submittedName>
</protein>
<dbReference type="GO" id="GO:0008308">
    <property type="term" value="F:voltage-gated monoatomic anion channel activity"/>
    <property type="evidence" value="ECO:0007669"/>
    <property type="project" value="InterPro"/>
</dbReference>
<dbReference type="Gene3D" id="2.40.160.10">
    <property type="entry name" value="Porin"/>
    <property type="match status" value="1"/>
</dbReference>
<proteinExistence type="inferred from homology"/>
<dbReference type="OrthoDB" id="663108at2759"/>
<dbReference type="CDD" id="cd07306">
    <property type="entry name" value="Porin3_VDAC"/>
    <property type="match status" value="1"/>
</dbReference>
<organism evidence="2 3">
    <name type="scientific">Artemisia annua</name>
    <name type="common">Sweet wormwood</name>
    <dbReference type="NCBI Taxonomy" id="35608"/>
    <lineage>
        <taxon>Eukaryota</taxon>
        <taxon>Viridiplantae</taxon>
        <taxon>Streptophyta</taxon>
        <taxon>Embryophyta</taxon>
        <taxon>Tracheophyta</taxon>
        <taxon>Spermatophyta</taxon>
        <taxon>Magnoliopsida</taxon>
        <taxon>eudicotyledons</taxon>
        <taxon>Gunneridae</taxon>
        <taxon>Pentapetalae</taxon>
        <taxon>asterids</taxon>
        <taxon>campanulids</taxon>
        <taxon>Asterales</taxon>
        <taxon>Asteraceae</taxon>
        <taxon>Asteroideae</taxon>
        <taxon>Anthemideae</taxon>
        <taxon>Artemisiinae</taxon>
        <taxon>Artemisia</taxon>
    </lineage>
</organism>
<accession>A0A2U1MBU0</accession>
<gene>
    <name evidence="2" type="ORF">CTI12_AA397920</name>
</gene>
<comment type="similarity">
    <text evidence="1">Belongs to the eukaryotic mitochondrial porin (TC 1.B.8.1) family.</text>
</comment>
<dbReference type="AlphaFoldDB" id="A0A2U1MBU0"/>
<reference evidence="2 3" key="1">
    <citation type="journal article" date="2018" name="Mol. Plant">
        <title>The genome of Artemisia annua provides insight into the evolution of Asteraceae family and artemisinin biosynthesis.</title>
        <authorList>
            <person name="Shen Q."/>
            <person name="Zhang L."/>
            <person name="Liao Z."/>
            <person name="Wang S."/>
            <person name="Yan T."/>
            <person name="Shi P."/>
            <person name="Liu M."/>
            <person name="Fu X."/>
            <person name="Pan Q."/>
            <person name="Wang Y."/>
            <person name="Lv Z."/>
            <person name="Lu X."/>
            <person name="Zhang F."/>
            <person name="Jiang W."/>
            <person name="Ma Y."/>
            <person name="Chen M."/>
            <person name="Hao X."/>
            <person name="Li L."/>
            <person name="Tang Y."/>
            <person name="Lv G."/>
            <person name="Zhou Y."/>
            <person name="Sun X."/>
            <person name="Brodelius P.E."/>
            <person name="Rose J.K.C."/>
            <person name="Tang K."/>
        </authorList>
    </citation>
    <scope>NUCLEOTIDE SEQUENCE [LARGE SCALE GENOMIC DNA]</scope>
    <source>
        <strain evidence="3">cv. Huhao1</strain>
        <tissue evidence="2">Leaf</tissue>
    </source>
</reference>
<sequence length="400" mass="43877">MKREGRQHGVVRTYPILETTPLSQQRYVKNNTVDPAIVTGMFTKVSGKPTNQSKFTGKCGTARCNECHIHPATKAKDKAKGTMKVRSIEESDPELVSCGAGASATTAFAYLAGEGSYDAHEEYEDEIDVYESDDDSDTTFDEYEGELGVVSEEPIRVEDLLTKDYRCDNNISLSVHGSTPMELISGLATGQNTTVSRRLTFDEVFPHTKAVVSFEVPNPRSGQLDVQYRHPRVYIDASIGLNRSPILNLKAAADYKDVALGGEVGFDAASASFTKYTAAIGLPKFGATLLLGRMDKGKSVKATYVHSINGSDKNQITAELTHRFSSSENIVTLRSAHVIDRYNTVKTKFSNNGKVSMMCQHEWQPKSLITVSAEYDIIRTEVSPKWGVAIALKSQPINLS</sequence>
<dbReference type="InterPro" id="IPR001925">
    <property type="entry name" value="Porin_Euk"/>
</dbReference>
<dbReference type="Proteomes" id="UP000245207">
    <property type="component" value="Unassembled WGS sequence"/>
</dbReference>
<keyword evidence="3" id="KW-1185">Reference proteome</keyword>
<evidence type="ECO:0000313" key="3">
    <source>
        <dbReference type="Proteomes" id="UP000245207"/>
    </source>
</evidence>
<dbReference type="InterPro" id="IPR027246">
    <property type="entry name" value="Porin_Euk/Tom40"/>
</dbReference>
<comment type="caution">
    <text evidence="2">The sequence shown here is derived from an EMBL/GenBank/DDBJ whole genome shotgun (WGS) entry which is preliminary data.</text>
</comment>
<dbReference type="PANTHER" id="PTHR11743:SF27">
    <property type="entry name" value="MITOCHONDRIAL OUTER MEMBRANE PROTEIN PORIN 4"/>
    <property type="match status" value="1"/>
</dbReference>
<dbReference type="STRING" id="35608.A0A2U1MBU0"/>
<name>A0A2U1MBU0_ARTAN</name>
<dbReference type="EMBL" id="PKPP01005810">
    <property type="protein sequence ID" value="PWA58731.1"/>
    <property type="molecule type" value="Genomic_DNA"/>
</dbReference>
<evidence type="ECO:0000313" key="2">
    <source>
        <dbReference type="EMBL" id="PWA58731.1"/>
    </source>
</evidence>